<dbReference type="PROSITE" id="PS50878">
    <property type="entry name" value="RT_POL"/>
    <property type="match status" value="1"/>
</dbReference>
<reference evidence="4" key="1">
    <citation type="submission" date="2016-06" db="UniProtKB">
        <authorList>
            <consortium name="WormBaseParasite"/>
        </authorList>
    </citation>
    <scope>IDENTIFICATION</scope>
</reference>
<accession>A0A183SXI2</accession>
<dbReference type="InterPro" id="IPR043502">
    <property type="entry name" value="DNA/RNA_pol_sf"/>
</dbReference>
<evidence type="ECO:0000259" key="1">
    <source>
        <dbReference type="PROSITE" id="PS50878"/>
    </source>
</evidence>
<proteinExistence type="predicted"/>
<dbReference type="WBParaSite" id="SSLN_0000927101-mRNA-1">
    <property type="protein sequence ID" value="SSLN_0000927101-mRNA-1"/>
    <property type="gene ID" value="SSLN_0000927101"/>
</dbReference>
<dbReference type="PANTHER" id="PTHR47027:SF26">
    <property type="entry name" value="REVERSE TRANSCRIPTASE DOMAIN-CONTAINING PROTEIN"/>
    <property type="match status" value="1"/>
</dbReference>
<dbReference type="Proteomes" id="UP000275846">
    <property type="component" value="Unassembled WGS sequence"/>
</dbReference>
<dbReference type="InterPro" id="IPR000477">
    <property type="entry name" value="RT_dom"/>
</dbReference>
<gene>
    <name evidence="2" type="ORF">SSLN_LOCUS8930</name>
</gene>
<dbReference type="EMBL" id="UYSU01034933">
    <property type="protein sequence ID" value="VDL95315.1"/>
    <property type="molecule type" value="Genomic_DNA"/>
</dbReference>
<name>A0A183SXI2_SCHSO</name>
<dbReference type="OrthoDB" id="10070415at2759"/>
<evidence type="ECO:0000313" key="2">
    <source>
        <dbReference type="EMBL" id="VDL95315.1"/>
    </source>
</evidence>
<keyword evidence="3" id="KW-1185">Reference proteome</keyword>
<dbReference type="Pfam" id="PF00078">
    <property type="entry name" value="RVT_1"/>
    <property type="match status" value="1"/>
</dbReference>
<sequence length="252" mass="28095">MTYATFQLQAKCQEMRIHLTTSFVDLKKSFDTLNSDRLSKIMQKFCGPERFMHMVRQLHDGMTARGTDNGPVSEAFAVTNGVKQGCILAPTLFSLMYSAMLMDAYRDERPGIRIAYRTDGHLLNNQRMQAPMRVSTPTVHDLLFADDCALNIVMEDDMKSSMNLFAEGCANHYSQNGCHAPAATQRGIQCSPNQVNGAQLKNVETFAYLGSTLFHALRGKLSIYAMLRSSLDPASATFQGTKLNGCVWIERT</sequence>
<reference evidence="2 3" key="2">
    <citation type="submission" date="2018-11" db="EMBL/GenBank/DDBJ databases">
        <authorList>
            <consortium name="Pathogen Informatics"/>
        </authorList>
    </citation>
    <scope>NUCLEOTIDE SEQUENCE [LARGE SCALE GENOMIC DNA]</scope>
    <source>
        <strain evidence="2 3">NST_G2</strain>
    </source>
</reference>
<evidence type="ECO:0000313" key="3">
    <source>
        <dbReference type="Proteomes" id="UP000275846"/>
    </source>
</evidence>
<feature type="domain" description="Reverse transcriptase" evidence="1">
    <location>
        <begin position="1"/>
        <end position="213"/>
    </location>
</feature>
<organism evidence="4">
    <name type="scientific">Schistocephalus solidus</name>
    <name type="common">Tapeworm</name>
    <dbReference type="NCBI Taxonomy" id="70667"/>
    <lineage>
        <taxon>Eukaryota</taxon>
        <taxon>Metazoa</taxon>
        <taxon>Spiralia</taxon>
        <taxon>Lophotrochozoa</taxon>
        <taxon>Platyhelminthes</taxon>
        <taxon>Cestoda</taxon>
        <taxon>Eucestoda</taxon>
        <taxon>Diphyllobothriidea</taxon>
        <taxon>Diphyllobothriidae</taxon>
        <taxon>Schistocephalus</taxon>
    </lineage>
</organism>
<evidence type="ECO:0000313" key="4">
    <source>
        <dbReference type="WBParaSite" id="SSLN_0000927101-mRNA-1"/>
    </source>
</evidence>
<dbReference type="PANTHER" id="PTHR47027">
    <property type="entry name" value="REVERSE TRANSCRIPTASE DOMAIN-CONTAINING PROTEIN"/>
    <property type="match status" value="1"/>
</dbReference>
<dbReference type="AlphaFoldDB" id="A0A183SXI2"/>
<protein>
    <submittedName>
        <fullName evidence="4">Reverse transcriptase domain-containing protein</fullName>
    </submittedName>
</protein>
<dbReference type="SUPFAM" id="SSF56672">
    <property type="entry name" value="DNA/RNA polymerases"/>
    <property type="match status" value="1"/>
</dbReference>